<evidence type="ECO:0000256" key="1">
    <source>
        <dbReference type="SAM" id="SignalP"/>
    </source>
</evidence>
<dbReference type="EMBL" id="CAJNOJ010000126">
    <property type="protein sequence ID" value="CAF1162379.1"/>
    <property type="molecule type" value="Genomic_DNA"/>
</dbReference>
<evidence type="ECO:0000313" key="3">
    <source>
        <dbReference type="EMBL" id="CAF1162379.1"/>
    </source>
</evidence>
<organism evidence="3 6">
    <name type="scientific">Adineta ricciae</name>
    <name type="common">Rotifer</name>
    <dbReference type="NCBI Taxonomy" id="249248"/>
    <lineage>
        <taxon>Eukaryota</taxon>
        <taxon>Metazoa</taxon>
        <taxon>Spiralia</taxon>
        <taxon>Gnathifera</taxon>
        <taxon>Rotifera</taxon>
        <taxon>Eurotatoria</taxon>
        <taxon>Bdelloidea</taxon>
        <taxon>Adinetida</taxon>
        <taxon>Adinetidae</taxon>
        <taxon>Adineta</taxon>
    </lineage>
</organism>
<dbReference type="PANTHER" id="PTHR34385">
    <property type="entry name" value="D-ALANYL-D-ALANINE CARBOXYPEPTIDASE"/>
    <property type="match status" value="1"/>
</dbReference>
<dbReference type="CDD" id="cd14814">
    <property type="entry name" value="Peptidase_M15"/>
    <property type="match status" value="1"/>
</dbReference>
<accession>A0A814TNW2</accession>
<feature type="chain" id="PRO_5035603971" description="D-alanyl-D-alanine carboxypeptidase-like core domain-containing protein" evidence="1">
    <location>
        <begin position="22"/>
        <end position="279"/>
    </location>
</feature>
<protein>
    <recommendedName>
        <fullName evidence="2">D-alanyl-D-alanine carboxypeptidase-like core domain-containing protein</fullName>
    </recommendedName>
</protein>
<dbReference type="PANTHER" id="PTHR34385:SF1">
    <property type="entry name" value="PEPTIDOGLYCAN L-ALANYL-D-GLUTAMATE ENDOPEPTIDASE CWLK"/>
    <property type="match status" value="1"/>
</dbReference>
<dbReference type="Proteomes" id="UP000663852">
    <property type="component" value="Unassembled WGS sequence"/>
</dbReference>
<dbReference type="AlphaFoldDB" id="A0A814TNW2"/>
<dbReference type="Pfam" id="PF02557">
    <property type="entry name" value="VanY"/>
    <property type="match status" value="1"/>
</dbReference>
<dbReference type="OrthoDB" id="2251794at2759"/>
<dbReference type="InterPro" id="IPR052179">
    <property type="entry name" value="DD-CPase-like"/>
</dbReference>
<name>A0A814TNW2_ADIRI</name>
<keyword evidence="1" id="KW-0732">Signal</keyword>
<dbReference type="GO" id="GO:0008233">
    <property type="term" value="F:peptidase activity"/>
    <property type="evidence" value="ECO:0007669"/>
    <property type="project" value="InterPro"/>
</dbReference>
<keyword evidence="5" id="KW-1185">Reference proteome</keyword>
<comment type="caution">
    <text evidence="3">The sequence shown here is derived from an EMBL/GenBank/DDBJ whole genome shotgun (WGS) entry which is preliminary data.</text>
</comment>
<evidence type="ECO:0000259" key="2">
    <source>
        <dbReference type="Pfam" id="PF02557"/>
    </source>
</evidence>
<gene>
    <name evidence="3" type="ORF">EDS130_LOCUS23213</name>
    <name evidence="4" type="ORF">XAT740_LOCUS36623</name>
</gene>
<dbReference type="Gene3D" id="3.30.1380.10">
    <property type="match status" value="1"/>
</dbReference>
<dbReference type="InterPro" id="IPR009045">
    <property type="entry name" value="Zn_M74/Hedgehog-like"/>
</dbReference>
<dbReference type="InterPro" id="IPR003709">
    <property type="entry name" value="VanY-like_core_dom"/>
</dbReference>
<dbReference type="EMBL" id="CAJNOR010003776">
    <property type="protein sequence ID" value="CAF1446547.1"/>
    <property type="molecule type" value="Genomic_DNA"/>
</dbReference>
<feature type="domain" description="D-alanyl-D-alanine carboxypeptidase-like core" evidence="2">
    <location>
        <begin position="154"/>
        <end position="270"/>
    </location>
</feature>
<reference evidence="3" key="1">
    <citation type="submission" date="2021-02" db="EMBL/GenBank/DDBJ databases">
        <authorList>
            <person name="Nowell W R."/>
        </authorList>
    </citation>
    <scope>NUCLEOTIDE SEQUENCE</scope>
</reference>
<dbReference type="SUPFAM" id="SSF55166">
    <property type="entry name" value="Hedgehog/DD-peptidase"/>
    <property type="match status" value="1"/>
</dbReference>
<evidence type="ECO:0000313" key="5">
    <source>
        <dbReference type="Proteomes" id="UP000663828"/>
    </source>
</evidence>
<proteinExistence type="predicted"/>
<evidence type="ECO:0000313" key="4">
    <source>
        <dbReference type="EMBL" id="CAF1446547.1"/>
    </source>
</evidence>
<dbReference type="GO" id="GO:0006508">
    <property type="term" value="P:proteolysis"/>
    <property type="evidence" value="ECO:0007669"/>
    <property type="project" value="InterPro"/>
</dbReference>
<feature type="signal peptide" evidence="1">
    <location>
        <begin position="1"/>
        <end position="21"/>
    </location>
</feature>
<sequence>MVSAYTAIVFIVSLAAPLAYACVVDNLKGTCMEKSACTGRTVAGKCSGAANIQCCLPTGTSCSASGKSGVCVDVGSCTGTTVSGLCPGAANIKCCVASGGSTGSPAGLCGSYAGSEVSSIAGNDNVMYSVVKIRSEHLTTPSSASLSPTDSDNTMTTTTACAFDQMATAAKAAGVSIKISSGFRTIARQNYFWNCYQTKSCNNGNLAARPGTSNHGKGIALDLNTDCGKQTGAKPNCGGSAVYQWLYNNAHNYGFTRTVQSEPWHWEFRGVGVARASFS</sequence>
<evidence type="ECO:0000313" key="6">
    <source>
        <dbReference type="Proteomes" id="UP000663852"/>
    </source>
</evidence>
<dbReference type="Proteomes" id="UP000663828">
    <property type="component" value="Unassembled WGS sequence"/>
</dbReference>